<keyword evidence="5" id="KW-1185">Reference proteome</keyword>
<dbReference type="Pfam" id="PF00583">
    <property type="entry name" value="Acetyltransf_1"/>
    <property type="match status" value="1"/>
</dbReference>
<evidence type="ECO:0000256" key="1">
    <source>
        <dbReference type="ARBA" id="ARBA00022679"/>
    </source>
</evidence>
<evidence type="ECO:0000259" key="3">
    <source>
        <dbReference type="PROSITE" id="PS51186"/>
    </source>
</evidence>
<dbReference type="GeneID" id="73288899"/>
<dbReference type="AlphaFoldDB" id="A0A9E7SVN7"/>
<dbReference type="InterPro" id="IPR050832">
    <property type="entry name" value="Bact_Acetyltransf"/>
</dbReference>
<dbReference type="Proteomes" id="UP001056855">
    <property type="component" value="Chromosome"/>
</dbReference>
<dbReference type="PROSITE" id="PS51186">
    <property type="entry name" value="GNAT"/>
    <property type="match status" value="1"/>
</dbReference>
<reference evidence="4" key="1">
    <citation type="submission" date="2022-06" db="EMBL/GenBank/DDBJ databases">
        <title>Diverse halophilic archaea isolated from saline environments.</title>
        <authorList>
            <person name="Cui H.-L."/>
        </authorList>
    </citation>
    <scope>NUCLEOTIDE SEQUENCE</scope>
    <source>
        <strain evidence="4">WLHS1</strain>
    </source>
</reference>
<dbReference type="SUPFAM" id="SSF55729">
    <property type="entry name" value="Acyl-CoA N-acyltransferases (Nat)"/>
    <property type="match status" value="1"/>
</dbReference>
<keyword evidence="1" id="KW-0808">Transferase</keyword>
<proteinExistence type="predicted"/>
<dbReference type="CDD" id="cd04301">
    <property type="entry name" value="NAT_SF"/>
    <property type="match status" value="1"/>
</dbReference>
<dbReference type="Gene3D" id="3.40.630.30">
    <property type="match status" value="1"/>
</dbReference>
<protein>
    <submittedName>
        <fullName evidence="4">GNAT family N-acetyltransferase</fullName>
    </submittedName>
</protein>
<feature type="domain" description="N-acetyltransferase" evidence="3">
    <location>
        <begin position="4"/>
        <end position="172"/>
    </location>
</feature>
<name>A0A9E7SVN7_9EURY</name>
<dbReference type="EMBL" id="CP100355">
    <property type="protein sequence ID" value="UTF54192.1"/>
    <property type="molecule type" value="Genomic_DNA"/>
</dbReference>
<evidence type="ECO:0000256" key="2">
    <source>
        <dbReference type="ARBA" id="ARBA00023315"/>
    </source>
</evidence>
<gene>
    <name evidence="4" type="ORF">NGM29_02595</name>
</gene>
<organism evidence="4 5">
    <name type="scientific">Natronosalvus rutilus</name>
    <dbReference type="NCBI Taxonomy" id="2953753"/>
    <lineage>
        <taxon>Archaea</taxon>
        <taxon>Methanobacteriati</taxon>
        <taxon>Methanobacteriota</taxon>
        <taxon>Stenosarchaea group</taxon>
        <taxon>Halobacteria</taxon>
        <taxon>Halobacteriales</taxon>
        <taxon>Natrialbaceae</taxon>
        <taxon>Natronosalvus</taxon>
    </lineage>
</organism>
<sequence>MTSASIRPATLADAPTLARLYRDAYTTNVDLGFPSRAAHADRAALEDWIREGRIFVAVASRADPDGRADDRPTGGKLVGAIRYRDEGKYDPDAPEFGRLAVPPRARGRGIASVLIDHVEALARREDHGRMRLRTFAGHPFLPEIYRRRGYRDVRVRELEGAPFDVLHMQKEL</sequence>
<dbReference type="InterPro" id="IPR016181">
    <property type="entry name" value="Acyl_CoA_acyltransferase"/>
</dbReference>
<evidence type="ECO:0000313" key="5">
    <source>
        <dbReference type="Proteomes" id="UP001056855"/>
    </source>
</evidence>
<accession>A0A9E7SVN7</accession>
<dbReference type="PANTHER" id="PTHR43877:SF2">
    <property type="entry name" value="AMINOALKYLPHOSPHONATE N-ACETYLTRANSFERASE-RELATED"/>
    <property type="match status" value="1"/>
</dbReference>
<dbReference type="InterPro" id="IPR000182">
    <property type="entry name" value="GNAT_dom"/>
</dbReference>
<dbReference type="PANTHER" id="PTHR43877">
    <property type="entry name" value="AMINOALKYLPHOSPHONATE N-ACETYLTRANSFERASE-RELATED-RELATED"/>
    <property type="match status" value="1"/>
</dbReference>
<evidence type="ECO:0000313" key="4">
    <source>
        <dbReference type="EMBL" id="UTF54192.1"/>
    </source>
</evidence>
<dbReference type="KEGG" id="sawl:NGM29_02595"/>
<dbReference type="RefSeq" id="WP_254158722.1">
    <property type="nucleotide sequence ID" value="NZ_CP100355.1"/>
</dbReference>
<keyword evidence="2" id="KW-0012">Acyltransferase</keyword>
<dbReference type="GO" id="GO:0016747">
    <property type="term" value="F:acyltransferase activity, transferring groups other than amino-acyl groups"/>
    <property type="evidence" value="ECO:0007669"/>
    <property type="project" value="InterPro"/>
</dbReference>